<dbReference type="SUPFAM" id="SSF56801">
    <property type="entry name" value="Acetyl-CoA synthetase-like"/>
    <property type="match status" value="1"/>
</dbReference>
<dbReference type="Gene3D" id="3.30.300.30">
    <property type="match status" value="1"/>
</dbReference>
<dbReference type="EMBL" id="JAECZB010000062">
    <property type="protein sequence ID" value="MBH8554089.1"/>
    <property type="molecule type" value="Genomic_DNA"/>
</dbReference>
<evidence type="ECO:0000259" key="1">
    <source>
        <dbReference type="Pfam" id="PF13193"/>
    </source>
</evidence>
<dbReference type="GO" id="GO:0043041">
    <property type="term" value="P:amino acid activation for nonribosomal peptide biosynthetic process"/>
    <property type="evidence" value="ECO:0007669"/>
    <property type="project" value="TreeGrafter"/>
</dbReference>
<comment type="caution">
    <text evidence="2">The sequence shown here is derived from an EMBL/GenBank/DDBJ whole genome shotgun (WGS) entry which is preliminary data.</text>
</comment>
<dbReference type="InterPro" id="IPR025110">
    <property type="entry name" value="AMP-bd_C"/>
</dbReference>
<dbReference type="InterPro" id="IPR045851">
    <property type="entry name" value="AMP-bd_C_sf"/>
</dbReference>
<reference evidence="2 3" key="1">
    <citation type="journal article" date="2021" name="Int. J. Syst. Evol. Microbiol.">
        <title>Amazonocrinis nigriterrae gen. nov., sp. nov., Atlanticothrix silvestris gen. nov., sp. nov. and Dendronalium phyllosphericum gen. nov., sp. nov., nostocacean cyanobacteria from Brazilian environments.</title>
        <authorList>
            <person name="Alvarenga D.O."/>
            <person name="Andreote A.P.D."/>
            <person name="Branco L.H.Z."/>
            <person name="Delbaje E."/>
            <person name="Cruz R.B."/>
            <person name="Varani A.M."/>
            <person name="Fiore M.F."/>
        </authorList>
    </citation>
    <scope>NUCLEOTIDE SEQUENCE [LARGE SCALE GENOMIC DNA]</scope>
    <source>
        <strain evidence="2 3">CENA357</strain>
    </source>
</reference>
<proteinExistence type="predicted"/>
<protein>
    <recommendedName>
        <fullName evidence="1">AMP-binding enzyme C-terminal domain-containing protein</fullName>
    </recommendedName>
</protein>
<evidence type="ECO:0000313" key="2">
    <source>
        <dbReference type="EMBL" id="MBH8554089.1"/>
    </source>
</evidence>
<dbReference type="GO" id="GO:0005737">
    <property type="term" value="C:cytoplasm"/>
    <property type="evidence" value="ECO:0007669"/>
    <property type="project" value="TreeGrafter"/>
</dbReference>
<dbReference type="RefSeq" id="WP_214440341.1">
    <property type="nucleotide sequence ID" value="NZ_JAECZB010000062.1"/>
</dbReference>
<name>A0A8J7HJH8_9CYAN</name>
<organism evidence="2 3">
    <name type="scientific">Atlanticothrix silvestris CENA357</name>
    <dbReference type="NCBI Taxonomy" id="1725252"/>
    <lineage>
        <taxon>Bacteria</taxon>
        <taxon>Bacillati</taxon>
        <taxon>Cyanobacteriota</taxon>
        <taxon>Cyanophyceae</taxon>
        <taxon>Nostocales</taxon>
        <taxon>Nodulariaceae</taxon>
        <taxon>Atlanticothrix</taxon>
        <taxon>Atlanticothrix silvestris</taxon>
    </lineage>
</organism>
<dbReference type="Proteomes" id="UP000599391">
    <property type="component" value="Unassembled WGS sequence"/>
</dbReference>
<accession>A0A8J7HJH8</accession>
<dbReference type="AlphaFoldDB" id="A0A8J7HJH8"/>
<dbReference type="Pfam" id="PF13193">
    <property type="entry name" value="AMP-binding_C"/>
    <property type="match status" value="1"/>
</dbReference>
<dbReference type="GO" id="GO:0031177">
    <property type="term" value="F:phosphopantetheine binding"/>
    <property type="evidence" value="ECO:0007669"/>
    <property type="project" value="TreeGrafter"/>
</dbReference>
<evidence type="ECO:0000313" key="3">
    <source>
        <dbReference type="Proteomes" id="UP000599391"/>
    </source>
</evidence>
<dbReference type="PANTHER" id="PTHR45527">
    <property type="entry name" value="NONRIBOSOMAL PEPTIDE SYNTHETASE"/>
    <property type="match status" value="1"/>
</dbReference>
<feature type="domain" description="AMP-binding enzyme C-terminal" evidence="1">
    <location>
        <begin position="8"/>
        <end position="81"/>
    </location>
</feature>
<sequence>MDRIELGEIEAALLSHADIAEVAVVVVGKEMTARLAAFVVTKNHALSLIDIKQYCSSKLPRYMIVDKVYFLDSLPQNRNGKTDRLKLLELAEK</sequence>
<dbReference type="PANTHER" id="PTHR45527:SF1">
    <property type="entry name" value="FATTY ACID SYNTHASE"/>
    <property type="match status" value="1"/>
</dbReference>
<dbReference type="GO" id="GO:0044550">
    <property type="term" value="P:secondary metabolite biosynthetic process"/>
    <property type="evidence" value="ECO:0007669"/>
    <property type="project" value="TreeGrafter"/>
</dbReference>
<gene>
    <name evidence="2" type="ORF">I8751_17300</name>
</gene>
<keyword evidence="3" id="KW-1185">Reference proteome</keyword>